<reference evidence="2" key="1">
    <citation type="journal article" date="2023" name="Mol. Phylogenet. Evol.">
        <title>Genome-scale phylogeny and comparative genomics of the fungal order Sordariales.</title>
        <authorList>
            <person name="Hensen N."/>
            <person name="Bonometti L."/>
            <person name="Westerberg I."/>
            <person name="Brannstrom I.O."/>
            <person name="Guillou S."/>
            <person name="Cros-Aarteil S."/>
            <person name="Calhoun S."/>
            <person name="Haridas S."/>
            <person name="Kuo A."/>
            <person name="Mondo S."/>
            <person name="Pangilinan J."/>
            <person name="Riley R."/>
            <person name="LaButti K."/>
            <person name="Andreopoulos B."/>
            <person name="Lipzen A."/>
            <person name="Chen C."/>
            <person name="Yan M."/>
            <person name="Daum C."/>
            <person name="Ng V."/>
            <person name="Clum A."/>
            <person name="Steindorff A."/>
            <person name="Ohm R.A."/>
            <person name="Martin F."/>
            <person name="Silar P."/>
            <person name="Natvig D.O."/>
            <person name="Lalanne C."/>
            <person name="Gautier V."/>
            <person name="Ament-Velasquez S.L."/>
            <person name="Kruys A."/>
            <person name="Hutchinson M.I."/>
            <person name="Powell A.J."/>
            <person name="Barry K."/>
            <person name="Miller A.N."/>
            <person name="Grigoriev I.V."/>
            <person name="Debuchy R."/>
            <person name="Gladieux P."/>
            <person name="Hiltunen Thoren M."/>
            <person name="Johannesson H."/>
        </authorList>
    </citation>
    <scope>NUCLEOTIDE SEQUENCE</scope>
    <source>
        <strain evidence="2">PSN293</strain>
    </source>
</reference>
<feature type="region of interest" description="Disordered" evidence="1">
    <location>
        <begin position="146"/>
        <end position="171"/>
    </location>
</feature>
<evidence type="ECO:0000313" key="3">
    <source>
        <dbReference type="Proteomes" id="UP001301769"/>
    </source>
</evidence>
<evidence type="ECO:0000313" key="2">
    <source>
        <dbReference type="EMBL" id="KAK4220050.1"/>
    </source>
</evidence>
<feature type="compositionally biased region" description="Pro residues" evidence="1">
    <location>
        <begin position="81"/>
        <end position="92"/>
    </location>
</feature>
<sequence>METQARLRPPHLQPLWTDSRRSGGYPPSPYAARDSAYSPGIRSPNMPSPLYPRSGEYDHSMRRHERAMVDRLDQRNWQGPPDSPTSPAPPRSLAPITELNGRDRRSSIAYPPHSHAYSRSSHSPPRPLEYDYDYSRRPTLADESRSILLSRPLEPSRPADQASYAERRRSLPPSFAVPRRVARPRQRRQQELQAWGHVYLGNGSEADCFVAAVALRRPSDASYVEDNAAEREKEYRSRNRLTIRARIRPRALNRSPFVLERTFDMDELRATVPDPEPTSPASRRQSADYPNRKAQPYDPTKPEREPERFSARSLKAVKTVPIHLQYARVYFPVIAALILSDYVQTGDIIDFPLPHPEAWKQTVAHVYTGQGELTEAIKENILYLGGKV</sequence>
<proteinExistence type="predicted"/>
<comment type="caution">
    <text evidence="2">The sequence shown here is derived from an EMBL/GenBank/DDBJ whole genome shotgun (WGS) entry which is preliminary data.</text>
</comment>
<reference evidence="2" key="2">
    <citation type="submission" date="2023-05" db="EMBL/GenBank/DDBJ databases">
        <authorList>
            <consortium name="Lawrence Berkeley National Laboratory"/>
            <person name="Steindorff A."/>
            <person name="Hensen N."/>
            <person name="Bonometti L."/>
            <person name="Westerberg I."/>
            <person name="Brannstrom I.O."/>
            <person name="Guillou S."/>
            <person name="Cros-Aarteil S."/>
            <person name="Calhoun S."/>
            <person name="Haridas S."/>
            <person name="Kuo A."/>
            <person name="Mondo S."/>
            <person name="Pangilinan J."/>
            <person name="Riley R."/>
            <person name="Labutti K."/>
            <person name="Andreopoulos B."/>
            <person name="Lipzen A."/>
            <person name="Chen C."/>
            <person name="Yanf M."/>
            <person name="Daum C."/>
            <person name="Ng V."/>
            <person name="Clum A."/>
            <person name="Ohm R."/>
            <person name="Martin F."/>
            <person name="Silar P."/>
            <person name="Natvig D."/>
            <person name="Lalanne C."/>
            <person name="Gautier V."/>
            <person name="Ament-Velasquez S.L."/>
            <person name="Kruys A."/>
            <person name="Hutchinson M.I."/>
            <person name="Powell A.J."/>
            <person name="Barry K."/>
            <person name="Miller A.N."/>
            <person name="Grigoriev I.V."/>
            <person name="Debuchy R."/>
            <person name="Gladieux P."/>
            <person name="Thoren M.H."/>
            <person name="Johannesson H."/>
        </authorList>
    </citation>
    <scope>NUCLEOTIDE SEQUENCE</scope>
    <source>
        <strain evidence="2">PSN293</strain>
    </source>
</reference>
<evidence type="ECO:0000256" key="1">
    <source>
        <dbReference type="SAM" id="MobiDB-lite"/>
    </source>
</evidence>
<name>A0AAN6YK87_9PEZI</name>
<accession>A0AAN6YK87</accession>
<gene>
    <name evidence="2" type="ORF">QBC37DRAFT_60</name>
</gene>
<protein>
    <submittedName>
        <fullName evidence="2">Uncharacterized protein</fullName>
    </submittedName>
</protein>
<feature type="compositionally biased region" description="Basic and acidic residues" evidence="1">
    <location>
        <begin position="55"/>
        <end position="74"/>
    </location>
</feature>
<organism evidence="2 3">
    <name type="scientific">Rhypophila decipiens</name>
    <dbReference type="NCBI Taxonomy" id="261697"/>
    <lineage>
        <taxon>Eukaryota</taxon>
        <taxon>Fungi</taxon>
        <taxon>Dikarya</taxon>
        <taxon>Ascomycota</taxon>
        <taxon>Pezizomycotina</taxon>
        <taxon>Sordariomycetes</taxon>
        <taxon>Sordariomycetidae</taxon>
        <taxon>Sordariales</taxon>
        <taxon>Naviculisporaceae</taxon>
        <taxon>Rhypophila</taxon>
    </lineage>
</organism>
<feature type="region of interest" description="Disordered" evidence="1">
    <location>
        <begin position="268"/>
        <end position="308"/>
    </location>
</feature>
<dbReference type="Proteomes" id="UP001301769">
    <property type="component" value="Unassembled WGS sequence"/>
</dbReference>
<dbReference type="EMBL" id="MU858045">
    <property type="protein sequence ID" value="KAK4220050.1"/>
    <property type="molecule type" value="Genomic_DNA"/>
</dbReference>
<dbReference type="AlphaFoldDB" id="A0AAN6YK87"/>
<keyword evidence="3" id="KW-1185">Reference proteome</keyword>
<feature type="region of interest" description="Disordered" evidence="1">
    <location>
        <begin position="1"/>
        <end position="132"/>
    </location>
</feature>